<gene>
    <name evidence="1" type="ORF">CCAM_LOCUS16563</name>
</gene>
<accession>A0A484LEM2</accession>
<evidence type="ECO:0000313" key="1">
    <source>
        <dbReference type="EMBL" id="VFQ74787.1"/>
    </source>
</evidence>
<evidence type="ECO:0000313" key="2">
    <source>
        <dbReference type="Proteomes" id="UP000595140"/>
    </source>
</evidence>
<dbReference type="AlphaFoldDB" id="A0A484LEM2"/>
<organism evidence="1 2">
    <name type="scientific">Cuscuta campestris</name>
    <dbReference type="NCBI Taxonomy" id="132261"/>
    <lineage>
        <taxon>Eukaryota</taxon>
        <taxon>Viridiplantae</taxon>
        <taxon>Streptophyta</taxon>
        <taxon>Embryophyta</taxon>
        <taxon>Tracheophyta</taxon>
        <taxon>Spermatophyta</taxon>
        <taxon>Magnoliopsida</taxon>
        <taxon>eudicotyledons</taxon>
        <taxon>Gunneridae</taxon>
        <taxon>Pentapetalae</taxon>
        <taxon>asterids</taxon>
        <taxon>lamiids</taxon>
        <taxon>Solanales</taxon>
        <taxon>Convolvulaceae</taxon>
        <taxon>Cuscuteae</taxon>
        <taxon>Cuscuta</taxon>
        <taxon>Cuscuta subgen. Grammica</taxon>
        <taxon>Cuscuta sect. Cleistogrammica</taxon>
    </lineage>
</organism>
<protein>
    <submittedName>
        <fullName evidence="1">Uncharacterized protein</fullName>
    </submittedName>
</protein>
<sequence length="153" mass="17140">MVADCIWKSEEGFGVLNVGSLKVSRHIGPRRRSINLTLCLRRCLSRLMARANLEDQLIGITQKQRYASSASVLGKLHLSGSPSAPHSSVYHTCFTIFIFVQYQWRKNIEISAGDSEGMLTAVRTQWRKNSTLWLGMLAIDSDEKDGSKTTSYS</sequence>
<name>A0A484LEM2_9ASTE</name>
<keyword evidence="2" id="KW-1185">Reference proteome</keyword>
<proteinExistence type="predicted"/>
<dbReference type="Proteomes" id="UP000595140">
    <property type="component" value="Unassembled WGS sequence"/>
</dbReference>
<dbReference type="EMBL" id="OOIL02001371">
    <property type="protein sequence ID" value="VFQ74787.1"/>
    <property type="molecule type" value="Genomic_DNA"/>
</dbReference>
<reference evidence="1 2" key="1">
    <citation type="submission" date="2018-04" db="EMBL/GenBank/DDBJ databases">
        <authorList>
            <person name="Vogel A."/>
        </authorList>
    </citation>
    <scope>NUCLEOTIDE SEQUENCE [LARGE SCALE GENOMIC DNA]</scope>
</reference>